<gene>
    <name evidence="3" type="ORF">PTE30175_01423</name>
</gene>
<keyword evidence="1" id="KW-1133">Transmembrane helix</keyword>
<name>A0A5E4TPJ3_9BURK</name>
<dbReference type="PIRSF" id="PIRSF036389">
    <property type="entry name" value="IOR_B"/>
    <property type="match status" value="1"/>
</dbReference>
<dbReference type="InterPro" id="IPR037165">
    <property type="entry name" value="AldOxase/xan_DH_Mopterin-bd_sf"/>
</dbReference>
<evidence type="ECO:0000313" key="3">
    <source>
        <dbReference type="EMBL" id="VVD88504.1"/>
    </source>
</evidence>
<dbReference type="InterPro" id="IPR006311">
    <property type="entry name" value="TAT_signal"/>
</dbReference>
<dbReference type="NCBIfam" id="TIGR01409">
    <property type="entry name" value="TAT_signal_seq"/>
    <property type="match status" value="1"/>
</dbReference>
<dbReference type="AlphaFoldDB" id="A0A5E4TPJ3"/>
<dbReference type="InterPro" id="IPR019546">
    <property type="entry name" value="TAT_signal_bac_arc"/>
</dbReference>
<keyword evidence="1" id="KW-0812">Transmembrane</keyword>
<feature type="transmembrane region" description="Helical" evidence="1">
    <location>
        <begin position="25"/>
        <end position="45"/>
    </location>
</feature>
<dbReference type="PROSITE" id="PS51318">
    <property type="entry name" value="TAT"/>
    <property type="match status" value="1"/>
</dbReference>
<dbReference type="InterPro" id="IPR008274">
    <property type="entry name" value="AldOxase/xan_DH_MoCoBD1"/>
</dbReference>
<dbReference type="Proteomes" id="UP000414233">
    <property type="component" value="Unassembled WGS sequence"/>
</dbReference>
<dbReference type="Pfam" id="PF20256">
    <property type="entry name" value="MoCoBD_2"/>
    <property type="match status" value="2"/>
</dbReference>
<sequence>MEPTNLNTSPGAAGMTPASRERRRFIKLTAGAGGALVLGCVIPIGRWQAMAQGAEAAKPFPPNAFLRIAPNDIVTIQVSKLDFGQGTLTSLPMLLAEELDCPWDNVRAELAPGEDVYRDPIYHLQFVGGSTSIANTFTQYRELGARARAMLIAAAAQRWHVAPSACATSKGVVTGPSGQRLRYGALAAEAMRLPLPEHVELKDPSKFRLIGRATTRLDTAAKSSGHQHFSIDVDVPGMKTAVVARAPVWGAKVARLDDSASKAMPGVRAVFRIPGDRGGESVVCVADGYWQAKRARGALVVTWDDRGIERVDSAKAFERYRALAATPGTPAQRADTSSLARAPNVIDAVYEFPYLAHVPMEPLNMSLQYTGAACTVWAGSQFQSPDREAIAKTLQLPVEKVRFNTVMAGGGFGRRAVSTAANAIEAAHIARAMQGTPVKVMWSREDDVRGGYYRPMHVHRVKVGFDAHGKIAAWDHVIVGQSILTGTMFEPMLVKDGVDDTMVEGARGSQYAIPNMAISVHNVVANVPVLWFRSVGNSHTAYVIETMVDEIAVASGRDPVEFRRELLQGGNARSREALDLAVAKSGYGVRALPAGQAWGVAVHFCFDSAVAYVAEVSIADGRPKVHRVTAAVHCNLPVNPRTIEAQAMGGLVFGLSMGLPGFEITLKDGVVQQSNFADYTPAYMADVPHVEVHVCPSAAPPTGIGEVGVPPIAPAVANAVAALTRQRMRRLPFPTLNTA</sequence>
<dbReference type="SMART" id="SM01008">
    <property type="entry name" value="Ald_Xan_dh_C"/>
    <property type="match status" value="1"/>
</dbReference>
<protein>
    <submittedName>
        <fullName evidence="3">Carbon monoxide dehydrogenase</fullName>
    </submittedName>
</protein>
<dbReference type="SUPFAM" id="SSF56003">
    <property type="entry name" value="Molybdenum cofactor-binding domain"/>
    <property type="match status" value="2"/>
</dbReference>
<dbReference type="PANTHER" id="PTHR47495:SF2">
    <property type="entry name" value="ALDEHYDE DEHYDROGENASE"/>
    <property type="match status" value="1"/>
</dbReference>
<dbReference type="Gene3D" id="3.90.1170.50">
    <property type="entry name" value="Aldehyde oxidase/xanthine dehydrogenase, a/b hammerhead"/>
    <property type="match status" value="1"/>
</dbReference>
<keyword evidence="4" id="KW-1185">Reference proteome</keyword>
<feature type="domain" description="Aldehyde oxidase/xanthine dehydrogenase a/b hammerhead" evidence="2">
    <location>
        <begin position="224"/>
        <end position="307"/>
    </location>
</feature>
<dbReference type="Gene3D" id="3.30.365.10">
    <property type="entry name" value="Aldehyde oxidase/xanthine dehydrogenase, molybdopterin binding domain"/>
    <property type="match status" value="4"/>
</dbReference>
<proteinExistence type="predicted"/>
<dbReference type="InterPro" id="IPR012368">
    <property type="entry name" value="OxRdtase_Mopterin-bd_su_IorB"/>
</dbReference>
<keyword evidence="1" id="KW-0472">Membrane</keyword>
<evidence type="ECO:0000259" key="2">
    <source>
        <dbReference type="SMART" id="SM01008"/>
    </source>
</evidence>
<evidence type="ECO:0000256" key="1">
    <source>
        <dbReference type="SAM" id="Phobius"/>
    </source>
</evidence>
<dbReference type="EMBL" id="CABPRZ010000005">
    <property type="protein sequence ID" value="VVD88504.1"/>
    <property type="molecule type" value="Genomic_DNA"/>
</dbReference>
<evidence type="ECO:0000313" key="4">
    <source>
        <dbReference type="Proteomes" id="UP000414233"/>
    </source>
</evidence>
<accession>A0A5E4TPJ3</accession>
<reference evidence="3 4" key="1">
    <citation type="submission" date="2019-08" db="EMBL/GenBank/DDBJ databases">
        <authorList>
            <person name="Peeters C."/>
        </authorList>
    </citation>
    <scope>NUCLEOTIDE SEQUENCE [LARGE SCALE GENOMIC DNA]</scope>
    <source>
        <strain evidence="3 4">LMG 30175</strain>
    </source>
</reference>
<dbReference type="InterPro" id="IPR052516">
    <property type="entry name" value="N-heterocyclic_Hydroxylase"/>
</dbReference>
<dbReference type="InterPro" id="IPR046867">
    <property type="entry name" value="AldOxase/xan_DH_MoCoBD2"/>
</dbReference>
<dbReference type="InterPro" id="IPR000674">
    <property type="entry name" value="Ald_Oxase/Xan_DH_a/b"/>
</dbReference>
<dbReference type="PANTHER" id="PTHR47495">
    <property type="entry name" value="ALDEHYDE DEHYDROGENASE"/>
    <property type="match status" value="1"/>
</dbReference>
<organism evidence="3 4">
    <name type="scientific">Pandoraea terrae</name>
    <dbReference type="NCBI Taxonomy" id="1537710"/>
    <lineage>
        <taxon>Bacteria</taxon>
        <taxon>Pseudomonadati</taxon>
        <taxon>Pseudomonadota</taxon>
        <taxon>Betaproteobacteria</taxon>
        <taxon>Burkholderiales</taxon>
        <taxon>Burkholderiaceae</taxon>
        <taxon>Pandoraea</taxon>
    </lineage>
</organism>
<dbReference type="RefSeq" id="WP_224788636.1">
    <property type="nucleotide sequence ID" value="NZ_CABPRZ010000005.1"/>
</dbReference>
<dbReference type="Pfam" id="PF02738">
    <property type="entry name" value="MoCoBD_1"/>
    <property type="match status" value="1"/>
</dbReference>
<dbReference type="GO" id="GO:0016491">
    <property type="term" value="F:oxidoreductase activity"/>
    <property type="evidence" value="ECO:0007669"/>
    <property type="project" value="InterPro"/>
</dbReference>